<dbReference type="InterPro" id="IPR015421">
    <property type="entry name" value="PyrdxlP-dep_Trfase_major"/>
</dbReference>
<accession>A0A2S6AL54</accession>
<evidence type="ECO:0000313" key="4">
    <source>
        <dbReference type="Proteomes" id="UP000239874"/>
    </source>
</evidence>
<gene>
    <name evidence="3" type="ORF">C5E45_22940</name>
</gene>
<protein>
    <recommendedName>
        <fullName evidence="2">Aminotransferase class V domain-containing protein</fullName>
    </recommendedName>
</protein>
<dbReference type="InterPro" id="IPR015422">
    <property type="entry name" value="PyrdxlP-dep_Trfase_small"/>
</dbReference>
<sequence>MQLNHASYGLTSRRVMRAADEARKRIEADPTVRLGAELFELLRDRTSRVAEAFGLEPSQTTFCANATSGAAAVISSLPLSAGDTVVVLDTEYSSIIRAWEVAAARVSSKVVFVPVTLPFHSAEHLLTALDAAVPGAVAYLQMSLVSSSAAVRLPVQAVAAWVRQRGGRLILDAAHGPGHVPVCPSEWGAAAMFGTLHKWLPSLRAVGFLWLAEEFVDRVQPAEVSLTWDSRDLTERFSWPGTFDPAPRLTIDTALEQWTDWQTRGLLAESEALADIGTRLLTDCGARPTADAAHLPPRMRAFLLDGVTVPEIKNAVRAANIRVWAGPGPRGECLLRFATHIYNDEPDFESLARTIKEVLTR</sequence>
<dbReference type="AlphaFoldDB" id="A0A2S6AL54"/>
<dbReference type="PANTHER" id="PTHR43092">
    <property type="entry name" value="L-CYSTEINE DESULFHYDRASE"/>
    <property type="match status" value="1"/>
</dbReference>
<dbReference type="InterPro" id="IPR000192">
    <property type="entry name" value="Aminotrans_V_dom"/>
</dbReference>
<reference evidence="3 4" key="1">
    <citation type="submission" date="2018-02" db="EMBL/GenBank/DDBJ databases">
        <title>8 Nocardia nova and 1 Nocardia cyriacigeorgica strain used for evolution to TMP-SMX.</title>
        <authorList>
            <person name="Mehta H."/>
            <person name="Weng J."/>
            <person name="Shamoo Y."/>
        </authorList>
    </citation>
    <scope>NUCLEOTIDE SEQUENCE [LARGE SCALE GENOMIC DNA]</scope>
    <source>
        <strain evidence="3 4">MDA3139</strain>
    </source>
</reference>
<dbReference type="Gene3D" id="3.40.640.10">
    <property type="entry name" value="Type I PLP-dependent aspartate aminotransferase-like (Major domain)"/>
    <property type="match status" value="1"/>
</dbReference>
<evidence type="ECO:0000256" key="1">
    <source>
        <dbReference type="ARBA" id="ARBA00022898"/>
    </source>
</evidence>
<organism evidence="3 4">
    <name type="scientific">Nocardia nova</name>
    <dbReference type="NCBI Taxonomy" id="37330"/>
    <lineage>
        <taxon>Bacteria</taxon>
        <taxon>Bacillati</taxon>
        <taxon>Actinomycetota</taxon>
        <taxon>Actinomycetes</taxon>
        <taxon>Mycobacteriales</taxon>
        <taxon>Nocardiaceae</taxon>
        <taxon>Nocardia</taxon>
    </lineage>
</organism>
<dbReference type="SUPFAM" id="SSF53383">
    <property type="entry name" value="PLP-dependent transferases"/>
    <property type="match status" value="1"/>
</dbReference>
<dbReference type="Proteomes" id="UP000239874">
    <property type="component" value="Unassembled WGS sequence"/>
</dbReference>
<keyword evidence="1" id="KW-0663">Pyridoxal phosphate</keyword>
<dbReference type="EMBL" id="PSZC01000017">
    <property type="protein sequence ID" value="PPJ35958.1"/>
    <property type="molecule type" value="Genomic_DNA"/>
</dbReference>
<evidence type="ECO:0000313" key="3">
    <source>
        <dbReference type="EMBL" id="PPJ35958.1"/>
    </source>
</evidence>
<dbReference type="Pfam" id="PF00266">
    <property type="entry name" value="Aminotran_5"/>
    <property type="match status" value="1"/>
</dbReference>
<feature type="domain" description="Aminotransferase class V" evidence="2">
    <location>
        <begin position="13"/>
        <end position="327"/>
    </location>
</feature>
<dbReference type="InterPro" id="IPR015424">
    <property type="entry name" value="PyrdxlP-dep_Trfase"/>
</dbReference>
<evidence type="ECO:0000259" key="2">
    <source>
        <dbReference type="Pfam" id="PF00266"/>
    </source>
</evidence>
<proteinExistence type="predicted"/>
<comment type="caution">
    <text evidence="3">The sequence shown here is derived from an EMBL/GenBank/DDBJ whole genome shotgun (WGS) entry which is preliminary data.</text>
</comment>
<dbReference type="Gene3D" id="3.90.1150.10">
    <property type="entry name" value="Aspartate Aminotransferase, domain 1"/>
    <property type="match status" value="1"/>
</dbReference>
<name>A0A2S6AL54_9NOCA</name>
<dbReference type="PANTHER" id="PTHR43092:SF2">
    <property type="entry name" value="HERCYNYLCYSTEINE SULFOXIDE LYASE"/>
    <property type="match status" value="1"/>
</dbReference>